<evidence type="ECO:0000313" key="9">
    <source>
        <dbReference type="EMBL" id="MDQ0153247.1"/>
    </source>
</evidence>
<dbReference type="GO" id="GO:0005384">
    <property type="term" value="F:manganese ion transmembrane transporter activity"/>
    <property type="evidence" value="ECO:0007669"/>
    <property type="project" value="UniProtKB-UniRule"/>
</dbReference>
<feature type="transmembrane region" description="Helical" evidence="8">
    <location>
        <begin position="76"/>
        <end position="94"/>
    </location>
</feature>
<dbReference type="PANTHER" id="PTHR35529:SF1">
    <property type="entry name" value="MANGANESE EFFLUX PUMP MNTP-RELATED"/>
    <property type="match status" value="1"/>
</dbReference>
<reference evidence="9" key="1">
    <citation type="submission" date="2023-07" db="EMBL/GenBank/DDBJ databases">
        <title>Genomic Encyclopedia of Type Strains, Phase IV (KMG-IV): sequencing the most valuable type-strain genomes for metagenomic binning, comparative biology and taxonomic classification.</title>
        <authorList>
            <person name="Goeker M."/>
        </authorList>
    </citation>
    <scope>NUCLEOTIDE SEQUENCE</scope>
    <source>
        <strain evidence="9">DSM 19659</strain>
    </source>
</reference>
<evidence type="ECO:0000313" key="10">
    <source>
        <dbReference type="Proteomes" id="UP001241537"/>
    </source>
</evidence>
<dbReference type="InterPro" id="IPR022929">
    <property type="entry name" value="Put_MntP"/>
</dbReference>
<organism evidence="9 10">
    <name type="scientific">Moryella indoligenes</name>
    <dbReference type="NCBI Taxonomy" id="371674"/>
    <lineage>
        <taxon>Bacteria</taxon>
        <taxon>Bacillati</taxon>
        <taxon>Bacillota</taxon>
        <taxon>Clostridia</taxon>
        <taxon>Lachnospirales</taxon>
        <taxon>Lachnospiraceae</taxon>
        <taxon>Moryella</taxon>
    </lineage>
</organism>
<keyword evidence="1 8" id="KW-0813">Transport</keyword>
<evidence type="ECO:0000256" key="1">
    <source>
        <dbReference type="ARBA" id="ARBA00022448"/>
    </source>
</evidence>
<dbReference type="InterPro" id="IPR003810">
    <property type="entry name" value="Mntp/YtaF"/>
</dbReference>
<evidence type="ECO:0000256" key="3">
    <source>
        <dbReference type="ARBA" id="ARBA00022692"/>
    </source>
</evidence>
<dbReference type="HAMAP" id="MF_01521">
    <property type="entry name" value="MntP_pump"/>
    <property type="match status" value="1"/>
</dbReference>
<evidence type="ECO:0000256" key="4">
    <source>
        <dbReference type="ARBA" id="ARBA00022989"/>
    </source>
</evidence>
<evidence type="ECO:0000256" key="5">
    <source>
        <dbReference type="ARBA" id="ARBA00023065"/>
    </source>
</evidence>
<gene>
    <name evidence="8" type="primary">mntP</name>
    <name evidence="9" type="ORF">J2S20_001957</name>
</gene>
<sequence length="195" mass="20661">MNLSLSFLLNSVLLGAGLAMDALSVSIANGLNEPNMRRRKGLAIAATFAFFQWLMPMLGWFCVHFLVEAFSVLRPFIPRISLLLLLYIGGEMLLDGIRNGSACETGLIGLSVTMLLLQGIATSIDALSVGFTIASYSAAEALLAAVIIAVVTFLICLGGLSAGKRIGMFLCSRAKIIGGCILILIGLEIFVTGIF</sequence>
<feature type="transmembrane region" description="Helical" evidence="8">
    <location>
        <begin position="141"/>
        <end position="162"/>
    </location>
</feature>
<feature type="transmembrane region" description="Helical" evidence="8">
    <location>
        <begin position="106"/>
        <end position="129"/>
    </location>
</feature>
<dbReference type="EMBL" id="JAUSTO010000015">
    <property type="protein sequence ID" value="MDQ0153247.1"/>
    <property type="molecule type" value="Genomic_DNA"/>
</dbReference>
<comment type="caution">
    <text evidence="9">The sequence shown here is derived from an EMBL/GenBank/DDBJ whole genome shotgun (WGS) entry which is preliminary data.</text>
</comment>
<evidence type="ECO:0000256" key="8">
    <source>
        <dbReference type="HAMAP-Rule" id="MF_01521"/>
    </source>
</evidence>
<keyword evidence="6 8" id="KW-0472">Membrane</keyword>
<evidence type="ECO:0000256" key="6">
    <source>
        <dbReference type="ARBA" id="ARBA00023136"/>
    </source>
</evidence>
<dbReference type="Proteomes" id="UP001241537">
    <property type="component" value="Unassembled WGS sequence"/>
</dbReference>
<accession>A0AAE3VBU1</accession>
<keyword evidence="5 8" id="KW-0406">Ion transport</keyword>
<comment type="subcellular location">
    <subcellularLocation>
        <location evidence="8">Cell membrane</location>
        <topology evidence="8">Multi-pass membrane protein</topology>
    </subcellularLocation>
</comment>
<proteinExistence type="inferred from homology"/>
<dbReference type="Pfam" id="PF02659">
    <property type="entry name" value="Mntp"/>
    <property type="match status" value="1"/>
</dbReference>
<name>A0AAE3VBU1_9FIRM</name>
<feature type="transmembrane region" description="Helical" evidence="8">
    <location>
        <begin position="174"/>
        <end position="194"/>
    </location>
</feature>
<evidence type="ECO:0000256" key="2">
    <source>
        <dbReference type="ARBA" id="ARBA00022475"/>
    </source>
</evidence>
<feature type="transmembrane region" description="Helical" evidence="8">
    <location>
        <begin position="12"/>
        <end position="31"/>
    </location>
</feature>
<keyword evidence="7 8" id="KW-0464">Manganese</keyword>
<dbReference type="AlphaFoldDB" id="A0AAE3VBU1"/>
<evidence type="ECO:0000256" key="7">
    <source>
        <dbReference type="ARBA" id="ARBA00023211"/>
    </source>
</evidence>
<comment type="similarity">
    <text evidence="8">Belongs to the MntP (TC 9.B.29) family.</text>
</comment>
<comment type="function">
    <text evidence="8">Probably functions as a manganese efflux pump.</text>
</comment>
<dbReference type="RefSeq" id="WP_106611494.1">
    <property type="nucleotide sequence ID" value="NZ_JAUSTO010000015.1"/>
</dbReference>
<keyword evidence="3 8" id="KW-0812">Transmembrane</keyword>
<feature type="transmembrane region" description="Helical" evidence="8">
    <location>
        <begin position="43"/>
        <end position="70"/>
    </location>
</feature>
<dbReference type="PANTHER" id="PTHR35529">
    <property type="entry name" value="MANGANESE EFFLUX PUMP MNTP-RELATED"/>
    <property type="match status" value="1"/>
</dbReference>
<keyword evidence="10" id="KW-1185">Reference proteome</keyword>
<protein>
    <recommendedName>
        <fullName evidence="8">Putative manganese efflux pump MntP</fullName>
    </recommendedName>
</protein>
<keyword evidence="2 8" id="KW-1003">Cell membrane</keyword>
<keyword evidence="4 8" id="KW-1133">Transmembrane helix</keyword>
<dbReference type="GO" id="GO:0005886">
    <property type="term" value="C:plasma membrane"/>
    <property type="evidence" value="ECO:0007669"/>
    <property type="project" value="UniProtKB-SubCell"/>
</dbReference>